<accession>A0A0F7PVG0</accession>
<dbReference type="Proteomes" id="UP000035027">
    <property type="component" value="Chromosome"/>
</dbReference>
<reference evidence="1 2" key="1">
    <citation type="submission" date="2015-05" db="EMBL/GenBank/DDBJ databases">
        <title>Complete genome sequence of Lactobacillus salivarius Ren, a probiotic strain with antitumor activity.</title>
        <authorList>
            <person name="Sun E."/>
            <person name="Zhao L."/>
            <person name="Liu S."/>
            <person name="Zhang M."/>
            <person name="Guo H."/>
            <person name="Ren F."/>
        </authorList>
    </citation>
    <scope>NUCLEOTIDE SEQUENCE [LARGE SCALE GENOMIC DNA]</scope>
    <source>
        <strain evidence="1 2">Ren</strain>
    </source>
</reference>
<sequence length="82" mass="9478">MIKMAKAANEDKNIEVSEIGKKFVKGTHVEFKFHRHTFTGVVDKQLHNSAMIIFDDEYNKSITYQDAKGKIIISYSKMQIIK</sequence>
<name>A0A0F7PVG0_9LACO</name>
<protein>
    <recommendedName>
        <fullName evidence="3">DUF2187 domain-containing protein</fullName>
    </recommendedName>
</protein>
<dbReference type="AlphaFoldDB" id="A0A0F7PVG0"/>
<organism evidence="1 2">
    <name type="scientific">Ligilactobacillus salivarius str. Ren</name>
    <dbReference type="NCBI Taxonomy" id="1194971"/>
    <lineage>
        <taxon>Bacteria</taxon>
        <taxon>Bacillati</taxon>
        <taxon>Bacillota</taxon>
        <taxon>Bacilli</taxon>
        <taxon>Lactobacillales</taxon>
        <taxon>Lactobacillaceae</taxon>
        <taxon>Ligilactobacillus</taxon>
    </lineage>
</organism>
<evidence type="ECO:0000313" key="1">
    <source>
        <dbReference type="EMBL" id="AKI04953.1"/>
    </source>
</evidence>
<dbReference type="EMBL" id="CP011403">
    <property type="protein sequence ID" value="AKI04953.1"/>
    <property type="molecule type" value="Genomic_DNA"/>
</dbReference>
<dbReference type="PATRIC" id="fig|1194971.3.peg.1414"/>
<evidence type="ECO:0000313" key="2">
    <source>
        <dbReference type="Proteomes" id="UP000035027"/>
    </source>
</evidence>
<gene>
    <name evidence="1" type="ORF">LsR_01411</name>
</gene>
<evidence type="ECO:0008006" key="3">
    <source>
        <dbReference type="Google" id="ProtNLM"/>
    </source>
</evidence>
<proteinExistence type="predicted"/>